<dbReference type="PANTHER" id="PTHR47510">
    <property type="entry name" value="REVERSE TRANSCRIPTASE DOMAIN-CONTAINING PROTEIN"/>
    <property type="match status" value="1"/>
</dbReference>
<evidence type="ECO:0000256" key="4">
    <source>
        <dbReference type="ARBA" id="ARBA00023136"/>
    </source>
</evidence>
<organism evidence="9 10">
    <name type="scientific">Takifugu flavidus</name>
    <name type="common">sansaifugu</name>
    <dbReference type="NCBI Taxonomy" id="433684"/>
    <lineage>
        <taxon>Eukaryota</taxon>
        <taxon>Metazoa</taxon>
        <taxon>Chordata</taxon>
        <taxon>Craniata</taxon>
        <taxon>Vertebrata</taxon>
        <taxon>Euteleostomi</taxon>
        <taxon>Actinopterygii</taxon>
        <taxon>Neopterygii</taxon>
        <taxon>Teleostei</taxon>
        <taxon>Neoteleostei</taxon>
        <taxon>Acanthomorphata</taxon>
        <taxon>Eupercaria</taxon>
        <taxon>Tetraodontiformes</taxon>
        <taxon>Tetradontoidea</taxon>
        <taxon>Tetraodontidae</taxon>
        <taxon>Takifugu</taxon>
    </lineage>
</organism>
<dbReference type="InterPro" id="IPR020846">
    <property type="entry name" value="MFS_dom"/>
</dbReference>
<evidence type="ECO:0000256" key="6">
    <source>
        <dbReference type="SAM" id="Phobius"/>
    </source>
</evidence>
<feature type="signal peptide" evidence="7">
    <location>
        <begin position="1"/>
        <end position="20"/>
    </location>
</feature>
<sequence length="1024" mass="115246">MTVQFLIFTILILSAEEALKDCFNTTLWDVFSDVHGEDIDNLTNCITDYINFCVENTVPTRTVRSFSNSKPWITPDIKALLKEKKRAFVSGDKEELKTVQRELRRKIRQEKDNYRRKMENQLQQNNICGVWKGLKTISGFKEQKSQPVGDRGWANDLNLFFNRFDQVPIPPPAQSPLLLPPPLSVPATHCSSCPPSPSLMNFSPYIPDTSHPGPCPSPPPTPPCSSLSLTPHQVRKALKKNRARKVTGPDGISSRLLKSCADQLCGIFSHMFNLSLRLGRVPQLWKTSCIVPVLKTPHPKELNSYRPVALLSHLMKTLERLILAHLRPLVSSFVDLHTSLTHLEKAGSTVRIMFFDFSSAFNTIQPRLLGDKLQYTADFSYSTSSCHLQKFSDDSAAVGLITDGVDTEYRGLIQDFVDWSLRNNLQINAGKTKELVVDFHRRNNPPPAPVNILGTDVDAVESYKYLGVHLNNNLDWSHNTDALVKKGNSRLFLLRRLSSITDRDRKRMDRLVRRASSVLGCPLDSVEVVGNGRMMAKLSSMLNNTSHPLQDTLTALGSSFSERLLHPRCVKERSTACGTQCLLTTLPFNKEEQEIHPYVSMSTFGQVLKEAGEFGLFQKWLLLALCLPSIFSAFNVIGQVFTGLSFPHHCNTDWILERGPNLTQERQRNLTLPVNKYGQYESCRMFTPVDWDLEAIEGYGINMTSECIHGWDYEASIEFSTIVTEMDLVCEEKGFIEASQSMFMAGCLIGSLLFGAISDRYGRRFATISSLFGLLLCGVGSAFSPNIYVYIILKFFCGVTGVLVMQATVIGIEWTGPSHSAFCTTMILLSYPVGLMLLPGIAYLISNWRTLQLIFFSPLILLVGLFYWLLPESARWLMTRGKKEEVQKELLRAARVNRRKIPQNLLDKLEIEGAGKKENMLDIFTTPYLRNRTLIMGFIWQNGVGLNSVCGRVAGTVTPLIRLLEVYHHKIPMLIYGIVPLIAGCLSLLLPETLNVELQDHTKVKKTKQERTEDDPAVDNLLKV</sequence>
<dbReference type="Proteomes" id="UP000324091">
    <property type="component" value="Chromosome 17"/>
</dbReference>
<keyword evidence="10" id="KW-1185">Reference proteome</keyword>
<dbReference type="InterPro" id="IPR005828">
    <property type="entry name" value="MFS_sugar_transport-like"/>
</dbReference>
<dbReference type="Gene3D" id="1.20.1250.20">
    <property type="entry name" value="MFS general substrate transporter like domains"/>
    <property type="match status" value="1"/>
</dbReference>
<dbReference type="GO" id="GO:0022857">
    <property type="term" value="F:transmembrane transporter activity"/>
    <property type="evidence" value="ECO:0007669"/>
    <property type="project" value="InterPro"/>
</dbReference>
<dbReference type="EMBL" id="RHFK02000009">
    <property type="protein sequence ID" value="TWW70926.1"/>
    <property type="molecule type" value="Genomic_DNA"/>
</dbReference>
<dbReference type="SUPFAM" id="SSF103473">
    <property type="entry name" value="MFS general substrate transporter"/>
    <property type="match status" value="1"/>
</dbReference>
<accession>A0A5C6NVD8</accession>
<feature type="transmembrane region" description="Helical" evidence="6">
    <location>
        <begin position="765"/>
        <end position="783"/>
    </location>
</feature>
<feature type="transmembrane region" description="Helical" evidence="6">
    <location>
        <begin position="741"/>
        <end position="758"/>
    </location>
</feature>
<protein>
    <submittedName>
        <fullName evidence="9">Solute carrier family 22 member 13</fullName>
    </submittedName>
</protein>
<dbReference type="Pfam" id="PF00083">
    <property type="entry name" value="Sugar_tr"/>
    <property type="match status" value="1"/>
</dbReference>
<name>A0A5C6NVD8_9TELE</name>
<evidence type="ECO:0000259" key="8">
    <source>
        <dbReference type="PROSITE" id="PS50850"/>
    </source>
</evidence>
<feature type="coiled-coil region" evidence="5">
    <location>
        <begin position="93"/>
        <end position="124"/>
    </location>
</feature>
<evidence type="ECO:0000256" key="7">
    <source>
        <dbReference type="SAM" id="SignalP"/>
    </source>
</evidence>
<dbReference type="PROSITE" id="PS50850">
    <property type="entry name" value="MFS"/>
    <property type="match status" value="1"/>
</dbReference>
<evidence type="ECO:0000256" key="2">
    <source>
        <dbReference type="ARBA" id="ARBA00022692"/>
    </source>
</evidence>
<dbReference type="AlphaFoldDB" id="A0A5C6NVD8"/>
<comment type="caution">
    <text evidence="9">The sequence shown here is derived from an EMBL/GenBank/DDBJ whole genome shotgun (WGS) entry which is preliminary data.</text>
</comment>
<dbReference type="PANTHER" id="PTHR47510:SF3">
    <property type="entry name" value="ENDO_EXONUCLEASE_PHOSPHATASE DOMAIN-CONTAINING PROTEIN"/>
    <property type="match status" value="1"/>
</dbReference>
<feature type="domain" description="Major facilitator superfamily (MFS) profile" evidence="8">
    <location>
        <begin position="686"/>
        <end position="1024"/>
    </location>
</feature>
<dbReference type="GO" id="GO:0016020">
    <property type="term" value="C:membrane"/>
    <property type="evidence" value="ECO:0007669"/>
    <property type="project" value="UniProtKB-SubCell"/>
</dbReference>
<gene>
    <name evidence="9" type="ORF">D4764_17G0004090</name>
</gene>
<feature type="transmembrane region" description="Helical" evidence="6">
    <location>
        <begin position="851"/>
        <end position="870"/>
    </location>
</feature>
<comment type="subcellular location">
    <subcellularLocation>
        <location evidence="1">Membrane</location>
        <topology evidence="1">Multi-pass membrane protein</topology>
    </subcellularLocation>
</comment>
<feature type="transmembrane region" description="Helical" evidence="6">
    <location>
        <begin position="822"/>
        <end position="845"/>
    </location>
</feature>
<keyword evidence="3 6" id="KW-1133">Transmembrane helix</keyword>
<evidence type="ECO:0000256" key="5">
    <source>
        <dbReference type="SAM" id="Coils"/>
    </source>
</evidence>
<evidence type="ECO:0000256" key="1">
    <source>
        <dbReference type="ARBA" id="ARBA00004141"/>
    </source>
</evidence>
<keyword evidence="5" id="KW-0175">Coiled coil</keyword>
<dbReference type="InterPro" id="IPR036259">
    <property type="entry name" value="MFS_trans_sf"/>
</dbReference>
<keyword evidence="7" id="KW-0732">Signal</keyword>
<evidence type="ECO:0000313" key="9">
    <source>
        <dbReference type="EMBL" id="TWW70926.1"/>
    </source>
</evidence>
<feature type="transmembrane region" description="Helical" evidence="6">
    <location>
        <begin position="971"/>
        <end position="990"/>
    </location>
</feature>
<proteinExistence type="predicted"/>
<evidence type="ECO:0000313" key="10">
    <source>
        <dbReference type="Proteomes" id="UP000324091"/>
    </source>
</evidence>
<keyword evidence="2 6" id="KW-0812">Transmembrane</keyword>
<evidence type="ECO:0000256" key="3">
    <source>
        <dbReference type="ARBA" id="ARBA00022989"/>
    </source>
</evidence>
<reference evidence="9 10" key="1">
    <citation type="submission" date="2019-04" db="EMBL/GenBank/DDBJ databases">
        <title>Chromosome genome assembly for Takifugu flavidus.</title>
        <authorList>
            <person name="Xiao S."/>
        </authorList>
    </citation>
    <scope>NUCLEOTIDE SEQUENCE [LARGE SCALE GENOMIC DNA]</scope>
    <source>
        <strain evidence="9">HTHZ2018</strain>
        <tissue evidence="9">Muscle</tissue>
    </source>
</reference>
<feature type="chain" id="PRO_5023002550" evidence="7">
    <location>
        <begin position="21"/>
        <end position="1024"/>
    </location>
</feature>
<keyword evidence="4 6" id="KW-0472">Membrane</keyword>